<dbReference type="GO" id="GO:0005829">
    <property type="term" value="C:cytosol"/>
    <property type="evidence" value="ECO:0007669"/>
    <property type="project" value="TreeGrafter"/>
</dbReference>
<dbReference type="EMBL" id="VBAJ01000088">
    <property type="protein sequence ID" value="TMJ08636.1"/>
    <property type="molecule type" value="Genomic_DNA"/>
</dbReference>
<dbReference type="GO" id="GO:0017168">
    <property type="term" value="F:5-oxoprolinase (ATP-hydrolyzing) activity"/>
    <property type="evidence" value="ECO:0007669"/>
    <property type="project" value="TreeGrafter"/>
</dbReference>
<evidence type="ECO:0000259" key="1">
    <source>
        <dbReference type="Pfam" id="PF02538"/>
    </source>
</evidence>
<evidence type="ECO:0000313" key="3">
    <source>
        <dbReference type="Proteomes" id="UP000318661"/>
    </source>
</evidence>
<protein>
    <submittedName>
        <fullName evidence="2">Hydantoinase B/oxoprolinase family protein</fullName>
    </submittedName>
</protein>
<proteinExistence type="predicted"/>
<dbReference type="InterPro" id="IPR003692">
    <property type="entry name" value="Hydantoinase_B"/>
</dbReference>
<dbReference type="Pfam" id="PF02538">
    <property type="entry name" value="Hydantoinase_B"/>
    <property type="match status" value="1"/>
</dbReference>
<reference evidence="2 3" key="1">
    <citation type="journal article" date="2019" name="Nat. Microbiol.">
        <title>Mediterranean grassland soil C-N compound turnover is dependent on rainfall and depth, and is mediated by genomically divergent microorganisms.</title>
        <authorList>
            <person name="Diamond S."/>
            <person name="Andeer P.F."/>
            <person name="Li Z."/>
            <person name="Crits-Christoph A."/>
            <person name="Burstein D."/>
            <person name="Anantharaman K."/>
            <person name="Lane K.R."/>
            <person name="Thomas B.C."/>
            <person name="Pan C."/>
            <person name="Northen T.R."/>
            <person name="Banfield J.F."/>
        </authorList>
    </citation>
    <scope>NUCLEOTIDE SEQUENCE [LARGE SCALE GENOMIC DNA]</scope>
    <source>
        <strain evidence="2">NP_2</strain>
    </source>
</reference>
<dbReference type="InterPro" id="IPR045079">
    <property type="entry name" value="Oxoprolinase-like"/>
</dbReference>
<name>A0A537LKW1_9BACT</name>
<sequence>MAKVLSNRGKARQSRRRQAEAVDPFTLEIIKNALVAIGDEMFVALQRTSMSTIIYEVLDYATGLTDSRGQLITQGNGVTLFLGTLSHAVSYTLEKFGGDLRPGDIIVTNDPYTGGGTHLSDVSLIMPIFYDGEIVAFAANKAHWTEVGGKDPGSWTTDATEVYQEGLQFPCVKLFDRGTPIESVVDLIRANVRLPDMTLGDMWAGVAALRVGDRRFRDLCDKYGVAVVKRAIDKLLADGDTLTRLELRQLPAGVYEAEDFIDDDGIGHGPFPVRVRITVNPEEFHVDFSGTHAQVPGPVNCTMTALVSGVRALYLAITNPGNPVNDGAFRSLRITCPPRTIFSAQHPAPVSTYWETMLYVADLIWKAMAQVVPERLTAGHFLSVCGTIVAGLHPDTGDLFLLVEPQAGGWGGGRHKDGENGLVCIGDGETYVIPVEVTETRYGVLVDQYSFHTDPGGAGAFRGGKGLIRDYRITSDEAYLTTTFGRHKYLPWGLAGGHLGSRNYVKILHADGREEVFGKTARYRLRKGEVARLVTGTGGGYGSPAARPPALVAEDVRHGYITIEQAEQDYGVRVDPKTFAVLEVTREPVKA</sequence>
<evidence type="ECO:0000313" key="2">
    <source>
        <dbReference type="EMBL" id="TMJ08636.1"/>
    </source>
</evidence>
<organism evidence="2 3">
    <name type="scientific">Candidatus Segetimicrobium genomatis</name>
    <dbReference type="NCBI Taxonomy" id="2569760"/>
    <lineage>
        <taxon>Bacteria</taxon>
        <taxon>Bacillati</taxon>
        <taxon>Candidatus Sysuimicrobiota</taxon>
        <taxon>Candidatus Sysuimicrobiia</taxon>
        <taxon>Candidatus Sysuimicrobiales</taxon>
        <taxon>Candidatus Segetimicrobiaceae</taxon>
        <taxon>Candidatus Segetimicrobium</taxon>
    </lineage>
</organism>
<dbReference type="PANTHER" id="PTHR11365">
    <property type="entry name" value="5-OXOPROLINASE RELATED"/>
    <property type="match status" value="1"/>
</dbReference>
<dbReference type="PANTHER" id="PTHR11365:SF23">
    <property type="entry name" value="HYPOTHETICAL 5-OXOPROLINASE (EUROFUNG)-RELATED"/>
    <property type="match status" value="1"/>
</dbReference>
<gene>
    <name evidence="2" type="ORF">E6G99_04115</name>
</gene>
<dbReference type="AlphaFoldDB" id="A0A537LKW1"/>
<dbReference type="Proteomes" id="UP000318661">
    <property type="component" value="Unassembled WGS sequence"/>
</dbReference>
<feature type="domain" description="Hydantoinase B/oxoprolinase" evidence="1">
    <location>
        <begin position="23"/>
        <end position="544"/>
    </location>
</feature>
<comment type="caution">
    <text evidence="2">The sequence shown here is derived from an EMBL/GenBank/DDBJ whole genome shotgun (WGS) entry which is preliminary data.</text>
</comment>
<dbReference type="GO" id="GO:0006749">
    <property type="term" value="P:glutathione metabolic process"/>
    <property type="evidence" value="ECO:0007669"/>
    <property type="project" value="TreeGrafter"/>
</dbReference>
<accession>A0A537LKW1</accession>